<gene>
    <name evidence="1" type="ORF">KDA_76360</name>
</gene>
<sequence>MPETAVISEAAGTGYAYLVRIPYKHRLFITSFKNAVPEPGRDWHPRLSAWLFRRNYLSEVRCLTNQYAETEHWDVLDTTTMAKDQAAGALQELDRQEHEDHVARFLAVLPRIPANALILAGWLEQVIVLDLETYLGDELFRAWIRAGQPERKHASLPYISMNNSRTTRVVVAADSRILRAVLSRSIQRLQMVRDLTLDTVFEDGIIHWRDAQGKLWYGAPYQQALMQHEYVRALYQPSQTYNVAFSPDDQIYLVARAEALDDRFFAWGFNPHIGFTEGYKAPPTGFPLSTFLERYHLVDWFVTWAKRSLAKEECLPVERYGWHRSLWENRNYWIHPAQGLISLLLYHSEEETQAILGWSNDYVKEQHTRITHIKEQHAHHYLDYCRQHAIELALPKLQTKSKSELLAFGEQYGIQVRKSWTIQRLAQQLLSSGGQSVRLANAVLEIPEQQKIAV</sequence>
<comment type="caution">
    <text evidence="1">The sequence shown here is derived from an EMBL/GenBank/DDBJ whole genome shotgun (WGS) entry which is preliminary data.</text>
</comment>
<dbReference type="Proteomes" id="UP000287171">
    <property type="component" value="Unassembled WGS sequence"/>
</dbReference>
<name>A0A402BLE3_9CHLR</name>
<protein>
    <submittedName>
        <fullName evidence="1">Uncharacterized protein</fullName>
    </submittedName>
</protein>
<reference evidence="2" key="1">
    <citation type="submission" date="2018-12" db="EMBL/GenBank/DDBJ databases">
        <title>Tengunoibacter tsumagoiensis gen. nov., sp. nov., Dictyobacter kobayashii sp. nov., D. alpinus sp. nov., and D. joshuensis sp. nov. and description of Dictyobacteraceae fam. nov. within the order Ktedonobacterales isolated from Tengu-no-mugimeshi.</title>
        <authorList>
            <person name="Wang C.M."/>
            <person name="Zheng Y."/>
            <person name="Sakai Y."/>
            <person name="Toyoda A."/>
            <person name="Minakuchi Y."/>
            <person name="Abe K."/>
            <person name="Yokota A."/>
            <person name="Yabe S."/>
        </authorList>
    </citation>
    <scope>NUCLEOTIDE SEQUENCE [LARGE SCALE GENOMIC DNA]</scope>
    <source>
        <strain evidence="2">Uno16</strain>
    </source>
</reference>
<dbReference type="EMBL" id="BIFT01000003">
    <property type="protein sequence ID" value="GCE32152.1"/>
    <property type="molecule type" value="Genomic_DNA"/>
</dbReference>
<accession>A0A402BLE3</accession>
<evidence type="ECO:0000313" key="2">
    <source>
        <dbReference type="Proteomes" id="UP000287171"/>
    </source>
</evidence>
<organism evidence="1 2">
    <name type="scientific">Dictyobacter alpinus</name>
    <dbReference type="NCBI Taxonomy" id="2014873"/>
    <lineage>
        <taxon>Bacteria</taxon>
        <taxon>Bacillati</taxon>
        <taxon>Chloroflexota</taxon>
        <taxon>Ktedonobacteria</taxon>
        <taxon>Ktedonobacterales</taxon>
        <taxon>Dictyobacteraceae</taxon>
        <taxon>Dictyobacter</taxon>
    </lineage>
</organism>
<proteinExistence type="predicted"/>
<evidence type="ECO:0000313" key="1">
    <source>
        <dbReference type="EMBL" id="GCE32152.1"/>
    </source>
</evidence>
<dbReference type="AlphaFoldDB" id="A0A402BLE3"/>
<keyword evidence="2" id="KW-1185">Reference proteome</keyword>